<reference evidence="2 3" key="1">
    <citation type="journal article" date="2015" name="Fungal Genet. Biol.">
        <title>Evolution of novel wood decay mechanisms in Agaricales revealed by the genome sequences of Fistulina hepatica and Cylindrobasidium torrendii.</title>
        <authorList>
            <person name="Floudas D."/>
            <person name="Held B.W."/>
            <person name="Riley R."/>
            <person name="Nagy L.G."/>
            <person name="Koehler G."/>
            <person name="Ransdell A.S."/>
            <person name="Younus H."/>
            <person name="Chow J."/>
            <person name="Chiniquy J."/>
            <person name="Lipzen A."/>
            <person name="Tritt A."/>
            <person name="Sun H."/>
            <person name="Haridas S."/>
            <person name="LaButti K."/>
            <person name="Ohm R.A."/>
            <person name="Kues U."/>
            <person name="Blanchette R.A."/>
            <person name="Grigoriev I.V."/>
            <person name="Minto R.E."/>
            <person name="Hibbett D.S."/>
        </authorList>
    </citation>
    <scope>NUCLEOTIDE SEQUENCE [LARGE SCALE GENOMIC DNA]</scope>
    <source>
        <strain evidence="2 3">FP15055 ss-10</strain>
    </source>
</reference>
<sequence length="578" mass="65346">MTIHEQRRLATTRNRLGLYALVVLACISASSLWWGFDVHTSRIASSIWGAIPAQRQPLTTVAVKSIDRPLEVDEIQALVSSTKGFLSRDWSLGLGWNNMRYIIESGLLEAKLLNRTLVLPSFVYARHCEHSVDVCATHAPMVNKNDVLHSTEWRALPLADQMAWQIPIDLMLNITHIRQKHHVITAVDYLRLHGLNGSTEALDGRWSLDAYHTQPHVFTNQYPSLRKIQHVEYEPKHVVRVDYVPPALLQKARVPPQDKALADALTAALPDDRAYLTWMEAQSVTGLWSDAGIEEALDQNGWAVLWTYAGVNGMELNKAVVLPMRQAAPILKLRGLKNEFVSWNQTVVHLEGEVHLGKKPGSLRFTTREALDEYTRTVLYDMTQTNVLYGLADCLIQRMYNLTEGRLWTGAHVRRGDFLLYNWAMEIAASDHIQRVKDRLVAGRATLKRLSARRIKTYDVPGAYKADERLHTYNLPQETDKYFIATDERDPTTLDVFRAAGAVTMTDLLTLEDRRRTQTLDGDDLGWVLLFTDVRAVVEQIVLAEAGYFYGHAMSSVAGGIINMRAKHGRDPRTALVD</sequence>
<feature type="transmembrane region" description="Helical" evidence="1">
    <location>
        <begin position="16"/>
        <end position="36"/>
    </location>
</feature>
<keyword evidence="1" id="KW-0812">Transmembrane</keyword>
<keyword evidence="3" id="KW-1185">Reference proteome</keyword>
<accession>A0A0D7BTB8</accession>
<dbReference type="Gene3D" id="3.40.50.11350">
    <property type="match status" value="1"/>
</dbReference>
<gene>
    <name evidence="2" type="ORF">CYLTODRAFT_386603</name>
</gene>
<dbReference type="PROSITE" id="PS51257">
    <property type="entry name" value="PROKAR_LIPOPROTEIN"/>
    <property type="match status" value="1"/>
</dbReference>
<proteinExistence type="predicted"/>
<evidence type="ECO:0000256" key="1">
    <source>
        <dbReference type="SAM" id="Phobius"/>
    </source>
</evidence>
<dbReference type="OrthoDB" id="3345970at2759"/>
<dbReference type="STRING" id="1314674.A0A0D7BTB8"/>
<name>A0A0D7BTB8_9AGAR</name>
<keyword evidence="1" id="KW-0472">Membrane</keyword>
<protein>
    <submittedName>
        <fullName evidence="2">Uncharacterized protein</fullName>
    </submittedName>
</protein>
<dbReference type="AlphaFoldDB" id="A0A0D7BTB8"/>
<evidence type="ECO:0000313" key="2">
    <source>
        <dbReference type="EMBL" id="KIY73500.1"/>
    </source>
</evidence>
<keyword evidence="1" id="KW-1133">Transmembrane helix</keyword>
<evidence type="ECO:0000313" key="3">
    <source>
        <dbReference type="Proteomes" id="UP000054007"/>
    </source>
</evidence>
<organism evidence="2 3">
    <name type="scientific">Cylindrobasidium torrendii FP15055 ss-10</name>
    <dbReference type="NCBI Taxonomy" id="1314674"/>
    <lineage>
        <taxon>Eukaryota</taxon>
        <taxon>Fungi</taxon>
        <taxon>Dikarya</taxon>
        <taxon>Basidiomycota</taxon>
        <taxon>Agaricomycotina</taxon>
        <taxon>Agaricomycetes</taxon>
        <taxon>Agaricomycetidae</taxon>
        <taxon>Agaricales</taxon>
        <taxon>Marasmiineae</taxon>
        <taxon>Physalacriaceae</taxon>
        <taxon>Cylindrobasidium</taxon>
    </lineage>
</organism>
<dbReference type="Proteomes" id="UP000054007">
    <property type="component" value="Unassembled WGS sequence"/>
</dbReference>
<dbReference type="EMBL" id="KN880435">
    <property type="protein sequence ID" value="KIY73500.1"/>
    <property type="molecule type" value="Genomic_DNA"/>
</dbReference>